<dbReference type="InterPro" id="IPR022484">
    <property type="entry name" value="PEP-CTERM/exosrtase_acylTfrase"/>
</dbReference>
<keyword evidence="2" id="KW-1185">Reference proteome</keyword>
<evidence type="ECO:0000313" key="2">
    <source>
        <dbReference type="Proteomes" id="UP000007073"/>
    </source>
</evidence>
<gene>
    <name evidence="1" type="ordered locus">Gmet_2037</name>
</gene>
<dbReference type="STRING" id="269799.Gmet_2037"/>
<name>Q39U08_GEOMG</name>
<dbReference type="EMBL" id="CP000148">
    <property type="protein sequence ID" value="ABB32266.1"/>
    <property type="molecule type" value="Genomic_DNA"/>
</dbReference>
<proteinExistence type="predicted"/>
<dbReference type="RefSeq" id="WP_004512914.1">
    <property type="nucleotide sequence ID" value="NC_007517.1"/>
</dbReference>
<dbReference type="KEGG" id="gme:Gmet_2037"/>
<dbReference type="Pfam" id="PF13444">
    <property type="entry name" value="Acetyltransf_5"/>
    <property type="match status" value="1"/>
</dbReference>
<dbReference type="NCBIfam" id="TIGR03694">
    <property type="entry name" value="exosort_acyl"/>
    <property type="match status" value="1"/>
</dbReference>
<dbReference type="eggNOG" id="COG3176">
    <property type="taxonomic scope" value="Bacteria"/>
</dbReference>
<dbReference type="AlphaFoldDB" id="Q39U08"/>
<dbReference type="SUPFAM" id="SSF55729">
    <property type="entry name" value="Acyl-CoA N-acyltransferases (Nat)"/>
    <property type="match status" value="1"/>
</dbReference>
<dbReference type="InterPro" id="IPR016181">
    <property type="entry name" value="Acyl_CoA_acyltransferase"/>
</dbReference>
<sequence length="270" mass="31253">MTGRLSRLSPEPGLVDYFNLLYSVIPAETDELVKETFRLRYQVYCIENEFEPPSETSQQMETDEFDKNSVHSIIKYNKTGHSIGSVRMVLPNERDHTRSFPIQKICSHSIFTDRKLFSLYRPIEISRFCLSKELRTMAKPCKHMCVQLTSTRAPFSPSLLNQHGPILGLIRGLVQMSSENHVTHWFAIMEPSLIRLLAKLAIYFKPVGSLINYHGMRQPCYIELSELLRRVFSEQPLVWEVLTNKGQFDLNLTNYNESLSGSNLNKISRY</sequence>
<protein>
    <submittedName>
        <fullName evidence="1">N-acylhomoserine lactone synthetase-related protein</fullName>
    </submittedName>
</protein>
<reference evidence="1 2" key="1">
    <citation type="submission" date="2005-10" db="EMBL/GenBank/DDBJ databases">
        <title>Complete sequence of Geobacter metallireducens GS-15.</title>
        <authorList>
            <consortium name="US DOE Joint Genome Institute"/>
            <person name="Copeland A."/>
            <person name="Lucas S."/>
            <person name="Lapidus A."/>
            <person name="Barry K."/>
            <person name="Detter J.C."/>
            <person name="Glavina T."/>
            <person name="Hammon N."/>
            <person name="Israni S."/>
            <person name="Pitluck S."/>
            <person name="Di Bartolo G."/>
            <person name="Chain P."/>
            <person name="Schmutz J."/>
            <person name="Larimer F."/>
            <person name="Land M."/>
            <person name="Kyrpides N."/>
            <person name="Ivanova N."/>
            <person name="Richardson P."/>
        </authorList>
    </citation>
    <scope>NUCLEOTIDE SEQUENCE [LARGE SCALE GENOMIC DNA]</scope>
    <source>
        <strain evidence="2">ATCC 53774 / DSM 7210 / GS-15</strain>
    </source>
</reference>
<dbReference type="Proteomes" id="UP000007073">
    <property type="component" value="Chromosome"/>
</dbReference>
<organism evidence="1 2">
    <name type="scientific">Geobacter metallireducens (strain ATCC 53774 / DSM 7210 / GS-15)</name>
    <dbReference type="NCBI Taxonomy" id="269799"/>
    <lineage>
        <taxon>Bacteria</taxon>
        <taxon>Pseudomonadati</taxon>
        <taxon>Thermodesulfobacteriota</taxon>
        <taxon>Desulfuromonadia</taxon>
        <taxon>Geobacterales</taxon>
        <taxon>Geobacteraceae</taxon>
        <taxon>Geobacter</taxon>
    </lineage>
</organism>
<dbReference type="HOGENOM" id="CLU_072758_0_0_7"/>
<dbReference type="Gene3D" id="3.40.630.30">
    <property type="match status" value="1"/>
</dbReference>
<reference evidence="1 2" key="2">
    <citation type="journal article" date="2009" name="BMC Microbiol.">
        <title>The genome sequence of Geobacter metallireducens: features of metabolism, physiology and regulation common and dissimilar to Geobacter sulfurreducens.</title>
        <authorList>
            <person name="Aklujkar M."/>
            <person name="Krushkal J."/>
            <person name="DiBartolo G."/>
            <person name="Lapidus A."/>
            <person name="Land M.L."/>
            <person name="Lovley D.R."/>
        </authorList>
    </citation>
    <scope>NUCLEOTIDE SEQUENCE [LARGE SCALE GENOMIC DNA]</scope>
    <source>
        <strain evidence="2">ATCC 53774 / DSM 7210 / GS-15</strain>
    </source>
</reference>
<accession>Q39U08</accession>
<evidence type="ECO:0000313" key="1">
    <source>
        <dbReference type="EMBL" id="ABB32266.1"/>
    </source>
</evidence>